<dbReference type="OrthoDB" id="272357at2759"/>
<reference evidence="10 11" key="1">
    <citation type="journal article" date="2015" name="Fungal Genet. Biol.">
        <title>Evolution of novel wood decay mechanisms in Agaricales revealed by the genome sequences of Fistulina hepatica and Cylindrobasidium torrendii.</title>
        <authorList>
            <person name="Floudas D."/>
            <person name="Held B.W."/>
            <person name="Riley R."/>
            <person name="Nagy L.G."/>
            <person name="Koehler G."/>
            <person name="Ransdell A.S."/>
            <person name="Younus H."/>
            <person name="Chow J."/>
            <person name="Chiniquy J."/>
            <person name="Lipzen A."/>
            <person name="Tritt A."/>
            <person name="Sun H."/>
            <person name="Haridas S."/>
            <person name="LaButti K."/>
            <person name="Ohm R.A."/>
            <person name="Kues U."/>
            <person name="Blanchette R.A."/>
            <person name="Grigoriev I.V."/>
            <person name="Minto R.E."/>
            <person name="Hibbett D.S."/>
        </authorList>
    </citation>
    <scope>NUCLEOTIDE SEQUENCE [LARGE SCALE GENOMIC DNA]</scope>
    <source>
        <strain evidence="10 11">FP15055 ss-10</strain>
    </source>
</reference>
<feature type="compositionally biased region" description="Acidic residues" evidence="8">
    <location>
        <begin position="275"/>
        <end position="290"/>
    </location>
</feature>
<gene>
    <name evidence="10" type="ORF">CYLTODRAFT_485487</name>
</gene>
<evidence type="ECO:0000259" key="9">
    <source>
        <dbReference type="PROSITE" id="PS51083"/>
    </source>
</evidence>
<sequence>MEASTSRSAICPICSVNPTKYTCPRCSTPSCSLSCSKEHKVQASCSGERNKAAYVPMNKYGWGQMMNDYTYLEDVGRRSAALKDRSKDPSSALRKGKHKRDFLQSHLAALNMDMELLPVGMSRRKLNQSTLDSKTNTVYLTVEVRTHAGSSKTVAISHRHKLETRLDSIIDAHSTSWCTLGNDAVDLSSTLGDALNGRSFVEFPTFDVWEERPRALGPQAMKGLIGGYGSEEEDKEQPDVPDPKQNMAGLGAYGSDSEMDSDLDIRPPVAPSESNPDEVDWDVTSDENNE</sequence>
<comment type="function">
    <text evidence="5">Required for box C/D snoRNAs accumulation involved in snoRNA processing, snoRNA transport to the nucleolus and ribosome biogenesis.</text>
</comment>
<evidence type="ECO:0000313" key="10">
    <source>
        <dbReference type="EMBL" id="KIY73320.1"/>
    </source>
</evidence>
<comment type="similarity">
    <text evidence="6">Belongs to the BCD1 family.</text>
</comment>
<dbReference type="Proteomes" id="UP000054007">
    <property type="component" value="Unassembled WGS sequence"/>
</dbReference>
<dbReference type="AlphaFoldDB" id="A0A0D7BSU5"/>
<dbReference type="GO" id="GO:0005634">
    <property type="term" value="C:nucleus"/>
    <property type="evidence" value="ECO:0007669"/>
    <property type="project" value="TreeGrafter"/>
</dbReference>
<evidence type="ECO:0000313" key="11">
    <source>
        <dbReference type="Proteomes" id="UP000054007"/>
    </source>
</evidence>
<evidence type="ECO:0000256" key="6">
    <source>
        <dbReference type="ARBA" id="ARBA00049654"/>
    </source>
</evidence>
<dbReference type="GO" id="GO:0000492">
    <property type="term" value="P:box C/D snoRNP assembly"/>
    <property type="evidence" value="ECO:0007669"/>
    <property type="project" value="TreeGrafter"/>
</dbReference>
<dbReference type="Pfam" id="PF04438">
    <property type="entry name" value="zf-HIT"/>
    <property type="match status" value="1"/>
</dbReference>
<feature type="domain" description="HIT-type" evidence="9">
    <location>
        <begin position="11"/>
        <end position="45"/>
    </location>
</feature>
<evidence type="ECO:0000256" key="5">
    <source>
        <dbReference type="ARBA" id="ARBA00049598"/>
    </source>
</evidence>
<organism evidence="10 11">
    <name type="scientific">Cylindrobasidium torrendii FP15055 ss-10</name>
    <dbReference type="NCBI Taxonomy" id="1314674"/>
    <lineage>
        <taxon>Eukaryota</taxon>
        <taxon>Fungi</taxon>
        <taxon>Dikarya</taxon>
        <taxon>Basidiomycota</taxon>
        <taxon>Agaricomycotina</taxon>
        <taxon>Agaricomycetes</taxon>
        <taxon>Agaricomycetidae</taxon>
        <taxon>Agaricales</taxon>
        <taxon>Marasmiineae</taxon>
        <taxon>Physalacriaceae</taxon>
        <taxon>Cylindrobasidium</taxon>
    </lineage>
</organism>
<dbReference type="PANTHER" id="PTHR13483:SF3">
    <property type="entry name" value="BOX C_D SNORNA PROTEIN 1"/>
    <property type="match status" value="1"/>
</dbReference>
<dbReference type="InterPro" id="IPR057721">
    <property type="entry name" value="BCD1_alpha/beta"/>
</dbReference>
<dbReference type="GO" id="GO:0000463">
    <property type="term" value="P:maturation of LSU-rRNA from tricistronic rRNA transcript (SSU-rRNA, 5.8S rRNA, LSU-rRNA)"/>
    <property type="evidence" value="ECO:0007669"/>
    <property type="project" value="TreeGrafter"/>
</dbReference>
<feature type="region of interest" description="Disordered" evidence="8">
    <location>
        <begin position="220"/>
        <end position="290"/>
    </location>
</feature>
<dbReference type="PANTHER" id="PTHR13483">
    <property type="entry name" value="BOX C_D SNORNA PROTEIN 1-RELATED"/>
    <property type="match status" value="1"/>
</dbReference>
<protein>
    <recommendedName>
        <fullName evidence="9">HIT-type domain-containing protein</fullName>
    </recommendedName>
</protein>
<dbReference type="Gene3D" id="3.30.60.190">
    <property type="match status" value="1"/>
</dbReference>
<dbReference type="InterPro" id="IPR051639">
    <property type="entry name" value="BCD1"/>
</dbReference>
<accession>A0A0D7BSU5</accession>
<keyword evidence="1" id="KW-0597">Phosphoprotein</keyword>
<dbReference type="Pfam" id="PF25790">
    <property type="entry name" value="BCD1"/>
    <property type="match status" value="1"/>
</dbReference>
<keyword evidence="2" id="KW-0479">Metal-binding</keyword>
<dbReference type="EMBL" id="KN880436">
    <property type="protein sequence ID" value="KIY73320.1"/>
    <property type="molecule type" value="Genomic_DNA"/>
</dbReference>
<evidence type="ECO:0000256" key="8">
    <source>
        <dbReference type="SAM" id="MobiDB-lite"/>
    </source>
</evidence>
<dbReference type="InterPro" id="IPR007529">
    <property type="entry name" value="Znf_HIT"/>
</dbReference>
<dbReference type="GO" id="GO:0070761">
    <property type="term" value="C:pre-snoRNP complex"/>
    <property type="evidence" value="ECO:0007669"/>
    <property type="project" value="TreeGrafter"/>
</dbReference>
<evidence type="ECO:0000256" key="7">
    <source>
        <dbReference type="PROSITE-ProRule" id="PRU00453"/>
    </source>
</evidence>
<dbReference type="CDD" id="cd23023">
    <property type="entry name" value="zf-HIT_BCD1"/>
    <property type="match status" value="1"/>
</dbReference>
<dbReference type="PROSITE" id="PS51083">
    <property type="entry name" value="ZF_HIT"/>
    <property type="match status" value="1"/>
</dbReference>
<keyword evidence="11" id="KW-1185">Reference proteome</keyword>
<evidence type="ECO:0000256" key="3">
    <source>
        <dbReference type="ARBA" id="ARBA00022771"/>
    </source>
</evidence>
<name>A0A0D7BSU5_9AGAR</name>
<keyword evidence="4" id="KW-0862">Zinc</keyword>
<evidence type="ECO:0000256" key="4">
    <source>
        <dbReference type="ARBA" id="ARBA00022833"/>
    </source>
</evidence>
<dbReference type="GO" id="GO:0048254">
    <property type="term" value="P:snoRNA localization"/>
    <property type="evidence" value="ECO:0007669"/>
    <property type="project" value="TreeGrafter"/>
</dbReference>
<evidence type="ECO:0000256" key="2">
    <source>
        <dbReference type="ARBA" id="ARBA00022723"/>
    </source>
</evidence>
<dbReference type="SUPFAM" id="SSF144232">
    <property type="entry name" value="HIT/MYND zinc finger-like"/>
    <property type="match status" value="1"/>
</dbReference>
<proteinExistence type="inferred from homology"/>
<dbReference type="GO" id="GO:0008270">
    <property type="term" value="F:zinc ion binding"/>
    <property type="evidence" value="ECO:0007669"/>
    <property type="project" value="UniProtKB-UniRule"/>
</dbReference>
<keyword evidence="3 7" id="KW-0863">Zinc-finger</keyword>
<evidence type="ECO:0000256" key="1">
    <source>
        <dbReference type="ARBA" id="ARBA00022553"/>
    </source>
</evidence>
<dbReference type="STRING" id="1314674.A0A0D7BSU5"/>